<evidence type="ECO:0000259" key="9">
    <source>
        <dbReference type="PROSITE" id="PS50929"/>
    </source>
</evidence>
<protein>
    <submittedName>
        <fullName evidence="10">ABC transporter ATP-binding protein</fullName>
    </submittedName>
</protein>
<comment type="subcellular location">
    <subcellularLocation>
        <location evidence="1">Cell membrane</location>
        <topology evidence="1">Multi-pass membrane protein</topology>
    </subcellularLocation>
</comment>
<dbReference type="RefSeq" id="WP_345591102.1">
    <property type="nucleotide sequence ID" value="NZ_BAABJG010000026.1"/>
</dbReference>
<keyword evidence="5 7" id="KW-1133">Transmembrane helix</keyword>
<evidence type="ECO:0000256" key="7">
    <source>
        <dbReference type="SAM" id="Phobius"/>
    </source>
</evidence>
<dbReference type="SUPFAM" id="SSF90123">
    <property type="entry name" value="ABC transporter transmembrane region"/>
    <property type="match status" value="1"/>
</dbReference>
<feature type="transmembrane region" description="Helical" evidence="7">
    <location>
        <begin position="53"/>
        <end position="78"/>
    </location>
</feature>
<feature type="domain" description="ABC transmembrane type-1" evidence="9">
    <location>
        <begin position="56"/>
        <end position="335"/>
    </location>
</feature>
<evidence type="ECO:0000313" key="10">
    <source>
        <dbReference type="EMBL" id="MFD1224632.1"/>
    </source>
</evidence>
<feature type="transmembrane region" description="Helical" evidence="7">
    <location>
        <begin position="280"/>
        <end position="300"/>
    </location>
</feature>
<dbReference type="PANTHER" id="PTHR43394">
    <property type="entry name" value="ATP-DEPENDENT PERMEASE MDL1, MITOCHONDRIAL"/>
    <property type="match status" value="1"/>
</dbReference>
<evidence type="ECO:0000259" key="8">
    <source>
        <dbReference type="PROSITE" id="PS50893"/>
    </source>
</evidence>
<evidence type="ECO:0000256" key="3">
    <source>
        <dbReference type="ARBA" id="ARBA00022741"/>
    </source>
</evidence>
<evidence type="ECO:0000256" key="1">
    <source>
        <dbReference type="ARBA" id="ARBA00004651"/>
    </source>
</evidence>
<evidence type="ECO:0000256" key="5">
    <source>
        <dbReference type="ARBA" id="ARBA00022989"/>
    </source>
</evidence>
<gene>
    <name evidence="10" type="ORF">ACFQ4B_31440</name>
</gene>
<dbReference type="InterPro" id="IPR003593">
    <property type="entry name" value="AAA+_ATPase"/>
</dbReference>
<dbReference type="SUPFAM" id="SSF52540">
    <property type="entry name" value="P-loop containing nucleoside triphosphate hydrolases"/>
    <property type="match status" value="1"/>
</dbReference>
<keyword evidence="11" id="KW-1185">Reference proteome</keyword>
<dbReference type="InterPro" id="IPR036640">
    <property type="entry name" value="ABC1_TM_sf"/>
</dbReference>
<dbReference type="SMART" id="SM00382">
    <property type="entry name" value="AAA"/>
    <property type="match status" value="1"/>
</dbReference>
<organism evidence="10 11">
    <name type="scientific">Paenibacillus vulneris</name>
    <dbReference type="NCBI Taxonomy" id="1133364"/>
    <lineage>
        <taxon>Bacteria</taxon>
        <taxon>Bacillati</taxon>
        <taxon>Bacillota</taxon>
        <taxon>Bacilli</taxon>
        <taxon>Bacillales</taxon>
        <taxon>Paenibacillaceae</taxon>
        <taxon>Paenibacillus</taxon>
    </lineage>
</organism>
<evidence type="ECO:0000313" key="11">
    <source>
        <dbReference type="Proteomes" id="UP001597180"/>
    </source>
</evidence>
<keyword evidence="2 7" id="KW-0812">Transmembrane</keyword>
<dbReference type="InterPro" id="IPR039421">
    <property type="entry name" value="Type_1_exporter"/>
</dbReference>
<keyword evidence="6 7" id="KW-0472">Membrane</keyword>
<dbReference type="CDD" id="cd18545">
    <property type="entry name" value="ABC_6TM_YknV_like"/>
    <property type="match status" value="1"/>
</dbReference>
<feature type="transmembrane region" description="Helical" evidence="7">
    <location>
        <begin position="196"/>
        <end position="214"/>
    </location>
</feature>
<accession>A0ABW3UVZ5</accession>
<dbReference type="GO" id="GO:0005524">
    <property type="term" value="F:ATP binding"/>
    <property type="evidence" value="ECO:0007669"/>
    <property type="project" value="UniProtKB-KW"/>
</dbReference>
<evidence type="ECO:0000256" key="4">
    <source>
        <dbReference type="ARBA" id="ARBA00022840"/>
    </source>
</evidence>
<dbReference type="Gene3D" id="1.20.1560.10">
    <property type="entry name" value="ABC transporter type 1, transmembrane domain"/>
    <property type="match status" value="1"/>
</dbReference>
<feature type="transmembrane region" description="Helical" evidence="7">
    <location>
        <begin position="170"/>
        <end position="190"/>
    </location>
</feature>
<dbReference type="InterPro" id="IPR027417">
    <property type="entry name" value="P-loop_NTPase"/>
</dbReference>
<dbReference type="PROSITE" id="PS50893">
    <property type="entry name" value="ABC_TRANSPORTER_2"/>
    <property type="match status" value="1"/>
</dbReference>
<dbReference type="PROSITE" id="PS50929">
    <property type="entry name" value="ABC_TM1F"/>
    <property type="match status" value="1"/>
</dbReference>
<name>A0ABW3UVZ5_9BACL</name>
<dbReference type="InterPro" id="IPR011527">
    <property type="entry name" value="ABC1_TM_dom"/>
</dbReference>
<proteinExistence type="predicted"/>
<sequence length="614" mass="69368">MSKSAKSATAKANPTGQEGQRFVYQDDEQLDKEFDWVQVKRLSQYIKPYSKQILPVIITMMIVGALTKLLNPLLIAYAIDHALREGNTKLLLLCVSGMLALYLIQWAANNYRIRYTNMIGQKVIYDLRHDLFSHVQKLSFKFFDKWPAGSILVRITNYVNSLQDLFTNGVVNLLIDCVQLIGIIVILLFYNIKLGTAIIVTVPIMFVISTKLRVHIRRSWQVVQTKQSRINAHLNECIQGIKVTQAFTQEKENIAFFDNMNLDNHKSWNRASTLNQSFNPIIEVTGAIGYCILFWFGAHLIQQGEITVGLLVAFATYIGHFWEPINRLGQMYSQMLIAMASSERIFEFIDEKPNVEEAQEAKVLPRVQGDIELKKVEFEYEPGRLALKGIDLSVKAGQSIALVGHTGSGKSTIINLLCRFYDVTGGSITIDGHDIRDVAIPSLRSQVGIVLQDTFIFSGTIKDNIRFGRLDATDEEIEFVAKAVRAHDFIVNLPQGYDTEVQERGNVLSMGQRQLISFARALLADPRVLILDEATASIDTETELKIQEALKTLLAGRTSFIIAHRLSTIRNADHIVVLDHGNIMEQGNHEELMKQKGIYYGLIQAQYRFLREVG</sequence>
<evidence type="ECO:0000256" key="6">
    <source>
        <dbReference type="ARBA" id="ARBA00023136"/>
    </source>
</evidence>
<dbReference type="CDD" id="cd03254">
    <property type="entry name" value="ABCC_Glucan_exporter_like"/>
    <property type="match status" value="1"/>
</dbReference>
<dbReference type="Pfam" id="PF00005">
    <property type="entry name" value="ABC_tran"/>
    <property type="match status" value="1"/>
</dbReference>
<keyword evidence="4 10" id="KW-0067">ATP-binding</keyword>
<feature type="domain" description="ABC transporter" evidence="8">
    <location>
        <begin position="371"/>
        <end position="605"/>
    </location>
</feature>
<dbReference type="InterPro" id="IPR003439">
    <property type="entry name" value="ABC_transporter-like_ATP-bd"/>
</dbReference>
<dbReference type="Gene3D" id="3.40.50.300">
    <property type="entry name" value="P-loop containing nucleotide triphosphate hydrolases"/>
    <property type="match status" value="1"/>
</dbReference>
<keyword evidence="3" id="KW-0547">Nucleotide-binding</keyword>
<comment type="caution">
    <text evidence="10">The sequence shown here is derived from an EMBL/GenBank/DDBJ whole genome shotgun (WGS) entry which is preliminary data.</text>
</comment>
<dbReference type="PANTHER" id="PTHR43394:SF1">
    <property type="entry name" value="ATP-BINDING CASSETTE SUB-FAMILY B MEMBER 10, MITOCHONDRIAL"/>
    <property type="match status" value="1"/>
</dbReference>
<dbReference type="EMBL" id="JBHTLU010000046">
    <property type="protein sequence ID" value="MFD1224632.1"/>
    <property type="molecule type" value="Genomic_DNA"/>
</dbReference>
<dbReference type="Proteomes" id="UP001597180">
    <property type="component" value="Unassembled WGS sequence"/>
</dbReference>
<evidence type="ECO:0000256" key="2">
    <source>
        <dbReference type="ARBA" id="ARBA00022692"/>
    </source>
</evidence>
<reference evidence="11" key="1">
    <citation type="journal article" date="2019" name="Int. J. Syst. Evol. Microbiol.">
        <title>The Global Catalogue of Microorganisms (GCM) 10K type strain sequencing project: providing services to taxonomists for standard genome sequencing and annotation.</title>
        <authorList>
            <consortium name="The Broad Institute Genomics Platform"/>
            <consortium name="The Broad Institute Genome Sequencing Center for Infectious Disease"/>
            <person name="Wu L."/>
            <person name="Ma J."/>
        </authorList>
    </citation>
    <scope>NUCLEOTIDE SEQUENCE [LARGE SCALE GENOMIC DNA]</scope>
    <source>
        <strain evidence="11">CCUG 53270</strain>
    </source>
</reference>
<feature type="transmembrane region" description="Helical" evidence="7">
    <location>
        <begin position="90"/>
        <end position="108"/>
    </location>
</feature>
<dbReference type="Pfam" id="PF00664">
    <property type="entry name" value="ABC_membrane"/>
    <property type="match status" value="1"/>
</dbReference>